<proteinExistence type="predicted"/>
<sequence>MTEKAKAWNPAYQPDCLVRPLRTTCSRRRSNKKPIPQGVRTLVFERDGWACLRCGCSKQHRLRADHVVPESKGGLATLENLQTLCMSCNSWKGVKTVDFRSSAKVMA</sequence>
<keyword evidence="2" id="KW-0255">Endonuclease</keyword>
<dbReference type="SMART" id="SM00507">
    <property type="entry name" value="HNHc"/>
    <property type="match status" value="1"/>
</dbReference>
<dbReference type="Proteomes" id="UP001148184">
    <property type="component" value="Unassembled WGS sequence"/>
</dbReference>
<keyword evidence="3" id="KW-1185">Reference proteome</keyword>
<dbReference type="RefSeq" id="WP_273895534.1">
    <property type="nucleotide sequence ID" value="NZ_JAMDGP010000071.1"/>
</dbReference>
<protein>
    <submittedName>
        <fullName evidence="2">HNH endonuclease</fullName>
    </submittedName>
</protein>
<gene>
    <name evidence="2" type="ORF">M5G17_24755</name>
</gene>
<dbReference type="PANTHER" id="PTHR33877:SF2">
    <property type="entry name" value="OS07G0170200 PROTEIN"/>
    <property type="match status" value="1"/>
</dbReference>
<dbReference type="PANTHER" id="PTHR33877">
    <property type="entry name" value="SLL1193 PROTEIN"/>
    <property type="match status" value="1"/>
</dbReference>
<dbReference type="CDD" id="cd00085">
    <property type="entry name" value="HNHc"/>
    <property type="match status" value="1"/>
</dbReference>
<organism evidence="2 3">
    <name type="scientific">Pseudomonas rubra</name>
    <dbReference type="NCBI Taxonomy" id="2942627"/>
    <lineage>
        <taxon>Bacteria</taxon>
        <taxon>Pseudomonadati</taxon>
        <taxon>Pseudomonadota</taxon>
        <taxon>Gammaproteobacteria</taxon>
        <taxon>Pseudomonadales</taxon>
        <taxon>Pseudomonadaceae</taxon>
        <taxon>Pseudomonas</taxon>
    </lineage>
</organism>
<dbReference type="InterPro" id="IPR029471">
    <property type="entry name" value="HNH_5"/>
</dbReference>
<dbReference type="GO" id="GO:0004519">
    <property type="term" value="F:endonuclease activity"/>
    <property type="evidence" value="ECO:0007669"/>
    <property type="project" value="UniProtKB-KW"/>
</dbReference>
<dbReference type="InterPro" id="IPR052892">
    <property type="entry name" value="NA-targeting_endonuclease"/>
</dbReference>
<dbReference type="EMBL" id="JAMDGZ010000066">
    <property type="protein sequence ID" value="MDD1016882.1"/>
    <property type="molecule type" value="Genomic_DNA"/>
</dbReference>
<name>A0ABT5PFB3_9PSED</name>
<accession>A0ABT5PFB3</accession>
<keyword evidence="2" id="KW-0540">Nuclease</keyword>
<dbReference type="InterPro" id="IPR003615">
    <property type="entry name" value="HNH_nuc"/>
</dbReference>
<dbReference type="Gene3D" id="1.10.30.50">
    <property type="match status" value="1"/>
</dbReference>
<feature type="domain" description="HNH nuclease" evidence="1">
    <location>
        <begin position="38"/>
        <end position="90"/>
    </location>
</feature>
<evidence type="ECO:0000259" key="1">
    <source>
        <dbReference type="SMART" id="SM00507"/>
    </source>
</evidence>
<reference evidence="2 3" key="1">
    <citation type="submission" date="2022-05" db="EMBL/GenBank/DDBJ databases">
        <title>Novel Pseudomonas spp. Isolated from a Rainbow Trout Aquaculture Facility.</title>
        <authorList>
            <person name="Testerman T."/>
            <person name="Graf J."/>
        </authorList>
    </citation>
    <scope>NUCLEOTIDE SEQUENCE [LARGE SCALE GENOMIC DNA]</scope>
    <source>
        <strain evidence="2 3">ID1025</strain>
    </source>
</reference>
<dbReference type="Pfam" id="PF14279">
    <property type="entry name" value="HNH_5"/>
    <property type="match status" value="1"/>
</dbReference>
<evidence type="ECO:0000313" key="2">
    <source>
        <dbReference type="EMBL" id="MDD1016882.1"/>
    </source>
</evidence>
<keyword evidence="2" id="KW-0378">Hydrolase</keyword>
<evidence type="ECO:0000313" key="3">
    <source>
        <dbReference type="Proteomes" id="UP001148184"/>
    </source>
</evidence>
<comment type="caution">
    <text evidence="2">The sequence shown here is derived from an EMBL/GenBank/DDBJ whole genome shotgun (WGS) entry which is preliminary data.</text>
</comment>